<protein>
    <submittedName>
        <fullName evidence="1">HDC00421</fullName>
    </submittedName>
</protein>
<accession>Q6IHX7</accession>
<dbReference type="AlphaFoldDB" id="Q6IHX7"/>
<reference evidence="1" key="1">
    <citation type="journal article" date="2003" name="Genome Biol.">
        <title>An integrated gene annotation and transcriptional profiling approach towards the full gene content of the Drosophila genome.</title>
        <authorList>
            <person name="Hild M."/>
            <person name="Beckmann B."/>
            <person name="Haas S.A."/>
            <person name="Koch B."/>
            <person name="Solovyev V."/>
            <person name="Busold C."/>
            <person name="Fellenberg K."/>
            <person name="Boutros M."/>
            <person name="Vingron M."/>
            <person name="Sauer F."/>
            <person name="Hoheisel J.D."/>
            <person name="Paro R."/>
        </authorList>
    </citation>
    <scope>NUCLEOTIDE SEQUENCE</scope>
</reference>
<gene>
    <name evidence="1" type="ORF">HDC00421</name>
</gene>
<sequence>MSTTGYQDSCGAKGYRGARVMGGEWGNGRAELYNLHINYEQTCVVGVLDPGSCCCLEPCDAVTGASCDFIASTCTAKKKKAMPSGSHSFESCKSITISYLVSFSPSARSMQIQARQNMPLAGFYGSELMNAANEAGWRQQGRGPGHYFAHVPAPAAPFPFPFPFPSPTAMHCGLVSLWLHGTPLVGPQTTAAAVCNNSNNLSPRTQIMHELNFRSHGKLKLRLHLHDSFKLRHLLISRTEDGDVVSPDICEIPTQTPAKCDSPHLIQQFELKLTTKSVWLHPLQSCRML</sequence>
<evidence type="ECO:0000313" key="1">
    <source>
        <dbReference type="EMBL" id="DAA03488.1"/>
    </source>
</evidence>
<proteinExistence type="predicted"/>
<organism evidence="1">
    <name type="scientific">Drosophila melanogaster</name>
    <name type="common">Fruit fly</name>
    <dbReference type="NCBI Taxonomy" id="7227"/>
    <lineage>
        <taxon>Eukaryota</taxon>
        <taxon>Metazoa</taxon>
        <taxon>Ecdysozoa</taxon>
        <taxon>Arthropoda</taxon>
        <taxon>Hexapoda</taxon>
        <taxon>Insecta</taxon>
        <taxon>Pterygota</taxon>
        <taxon>Neoptera</taxon>
        <taxon>Endopterygota</taxon>
        <taxon>Diptera</taxon>
        <taxon>Brachycera</taxon>
        <taxon>Muscomorpha</taxon>
        <taxon>Ephydroidea</taxon>
        <taxon>Drosophilidae</taxon>
        <taxon>Drosophila</taxon>
        <taxon>Sophophora</taxon>
    </lineage>
</organism>
<name>Q6IHX7_DROME</name>
<dbReference type="EMBL" id="BK003289">
    <property type="protein sequence ID" value="DAA03488.1"/>
    <property type="molecule type" value="Genomic_DNA"/>
</dbReference>